<gene>
    <name evidence="1" type="ordered locus">Metig_0318</name>
</gene>
<reference evidence="1 2" key="1">
    <citation type="submission" date="2011-05" db="EMBL/GenBank/DDBJ databases">
        <title>Complete sequence of Methanotorris igneus Kol 5.</title>
        <authorList>
            <consortium name="US DOE Joint Genome Institute"/>
            <person name="Lucas S."/>
            <person name="Han J."/>
            <person name="Lapidus A."/>
            <person name="Cheng J.-F."/>
            <person name="Goodwin L."/>
            <person name="Pitluck S."/>
            <person name="Peters L."/>
            <person name="Mikhailova N."/>
            <person name="Chertkov O."/>
            <person name="Han C."/>
            <person name="Tapia R."/>
            <person name="Land M."/>
            <person name="Hauser L."/>
            <person name="Kyrpides N."/>
            <person name="Ivanova N."/>
            <person name="Pagani I."/>
            <person name="Sieprawska-Lupa M."/>
            <person name="Whitman W."/>
            <person name="Woyke T."/>
        </authorList>
    </citation>
    <scope>NUCLEOTIDE SEQUENCE [LARGE SCALE GENOMIC DNA]</scope>
    <source>
        <strain evidence="2">DSM 5666 / JCM 11834 / Kol 5</strain>
    </source>
</reference>
<dbReference type="Pfam" id="PF01955">
    <property type="entry name" value="CbiZ"/>
    <property type="match status" value="1"/>
</dbReference>
<dbReference type="RefSeq" id="WP_013798483.1">
    <property type="nucleotide sequence ID" value="NC_015562.1"/>
</dbReference>
<dbReference type="AlphaFoldDB" id="F6BAR0"/>
<evidence type="ECO:0008006" key="3">
    <source>
        <dbReference type="Google" id="ProtNLM"/>
    </source>
</evidence>
<keyword evidence="2" id="KW-1185">Reference proteome</keyword>
<evidence type="ECO:0000313" key="1">
    <source>
        <dbReference type="EMBL" id="AEF95874.1"/>
    </source>
</evidence>
<dbReference type="InterPro" id="IPR052209">
    <property type="entry name" value="CbiZ"/>
</dbReference>
<protein>
    <recommendedName>
        <fullName evidence="3">Adenosylcobinamide amidohydrolase</fullName>
    </recommendedName>
</protein>
<accession>F6BAR0</accession>
<dbReference type="STRING" id="880724.Metig_0318"/>
<dbReference type="GeneID" id="10643154"/>
<dbReference type="EMBL" id="CP002737">
    <property type="protein sequence ID" value="AEF95874.1"/>
    <property type="molecule type" value="Genomic_DNA"/>
</dbReference>
<sequence length="266" mass="29998">MRRKETIKVKIVKEKVLDMDDWRAYKISHTVEIENDAEKTKTLIIEFENKRRVLSTREGFKEVKYVGNHSVPVPFWDKVHNYKDYESHVLNEIGIKKEDIALLSTGANMDNLAVAKEEFDEFYVIAFTTAGAKYNAIRLGDEEADYIEKDFKTYKIVDGKLIPKEKVGTVNIILITNANLTDGAMVRAIITITEAKTNAFQELNIRSTKHPELLATGTGTDNVVVVKGFGRGVDYTGGHTKMGEMIAKAVKRSVIEALIKQDGIKK</sequence>
<dbReference type="KEGG" id="mig:Metig_0318"/>
<dbReference type="Proteomes" id="UP000009227">
    <property type="component" value="Chromosome"/>
</dbReference>
<organism evidence="2">
    <name type="scientific">Methanotorris igneus (strain DSM 5666 / JCM 11834 / Kol 5)</name>
    <dbReference type="NCBI Taxonomy" id="880724"/>
    <lineage>
        <taxon>Archaea</taxon>
        <taxon>Methanobacteriati</taxon>
        <taxon>Methanobacteriota</taxon>
        <taxon>Methanomada group</taxon>
        <taxon>Methanococci</taxon>
        <taxon>Methanococcales</taxon>
        <taxon>Methanocaldococcaceae</taxon>
        <taxon>Methanotorris</taxon>
    </lineage>
</organism>
<proteinExistence type="predicted"/>
<dbReference type="InterPro" id="IPR002808">
    <property type="entry name" value="AdoCbi_amidolase"/>
</dbReference>
<dbReference type="PANTHER" id="PTHR35336:SF5">
    <property type="entry name" value="ADENOSYLCOBINAMIDE AMIDOHYDROLASE"/>
    <property type="match status" value="1"/>
</dbReference>
<name>F6BAR0_METIK</name>
<dbReference type="HOGENOM" id="CLU_086012_0_0_2"/>
<dbReference type="OrthoDB" id="64585at2157"/>
<dbReference type="PANTHER" id="PTHR35336">
    <property type="entry name" value="ADENOSYLCOBINAMIDE AMIDOHYDROLASE"/>
    <property type="match status" value="1"/>
</dbReference>
<evidence type="ECO:0000313" key="2">
    <source>
        <dbReference type="Proteomes" id="UP000009227"/>
    </source>
</evidence>